<dbReference type="InterPro" id="IPR001764">
    <property type="entry name" value="Glyco_hydro_3_N"/>
</dbReference>
<dbReference type="SUPFAM" id="SSF49785">
    <property type="entry name" value="Galactose-binding domain-like"/>
    <property type="match status" value="1"/>
</dbReference>
<evidence type="ECO:0000256" key="2">
    <source>
        <dbReference type="ARBA" id="ARBA00022729"/>
    </source>
</evidence>
<dbReference type="GO" id="GO:0009044">
    <property type="term" value="F:xylan 1,4-beta-xylosidase activity"/>
    <property type="evidence" value="ECO:0007669"/>
    <property type="project" value="InterPro"/>
</dbReference>
<evidence type="ECO:0000256" key="5">
    <source>
        <dbReference type="ARBA" id="ARBA00074219"/>
    </source>
</evidence>
<protein>
    <recommendedName>
        <fullName evidence="5">Exo-alpha-(1-&gt;6)-L-arabinopyranosidase</fullName>
    </recommendedName>
</protein>
<dbReference type="Pfam" id="PF14310">
    <property type="entry name" value="Fn3-like"/>
    <property type="match status" value="1"/>
</dbReference>
<dbReference type="GO" id="GO:0030246">
    <property type="term" value="F:carbohydrate binding"/>
    <property type="evidence" value="ECO:0007669"/>
    <property type="project" value="InterPro"/>
</dbReference>
<dbReference type="InterPro" id="IPR026891">
    <property type="entry name" value="Fn3-like"/>
</dbReference>
<sequence length="1042" mass="112504">MPITRPFTRPFTRPKTSRRTHSPAAAPEKRGGPSPRRGRGRPRPLNPAVAAAVAAATAAAVGLTAAPAAARETPPFRDPRLPVDARVEDLLKRLTLDEKVALLHQYQPAIPRLGIKRFKTGTEALHGLAWSTDVNAGGAVRTATATVFPQSVGLGATWNPDLLKKIGSAVGDEARAYNKENSDVWGLQLWAPVVNLLRDPRWGRNEEGYSEDALLTATLATAYGKGIQGDHPRYLRAAPVLKHYMANNNEIRRDQTSSSLRPRVKKEYDEVPFKLPLQADAATGVMTAYNLINGRPATVHSDVNDLVRTWAGKTLFNVTDAHAPNNLVGSQQYYGTLAEADAAVLKAGVDSFTTDDTNSAITVNAVKEALSKGLLAESDVDRAVRHILQLRVRLGEFDPDGGPYARIGKDVVDSPAHRALARQAAVEQTVLLKNQGGTLPLNADRTKKIAVVGPLSDTLYTDWYSGALPYRVTPLDGIRKRLGAKGTVAGTEAVDRIALKDAATGRYVTGGAGADGDFLKLAATGADAAAQFDVFDWGQGKLTLRNVANGKVVGRWSDPANGNAWTDYFKNDQAQPNGWFVQQMFDLEKQDDGAYLVRYAGYEKDESWAEPDKVYLKAAEDGRLVLGTKAEAARFTREVLRSGVDEAVRAASGADAAVVVVGSMPFINGREAHDRTTMALAGAQSELIKAVRKANPNTVVVVENSYPTTLTWEQDNVPALLWTSHAGAETGNALAAVLFGDASPSGRLPQTWYRSDDDLPDILDYDIIKSDRTYLYFKGKPLYPFGHGLTYTSFRYGTPKLSTRSVAADGAVRVSVPVTNTGRVAADEVVQLYTSQRTSRVKQPLKQLRAFQKVRLAPGQTKTVTFTLRAADLAHWDVTRDKWTVENAVHDVLIGASSADIRQRAALKVRGETVPARDLSKPTRAADFDDHQGAELVDESKVRGDAVGAKAGTWIAFADADLGRGVTGIRVRASRADAGDATIQVRLGGPNGRTVATVTVPSTGDKYAYRDLTAPVSRAAGRQDVYLVFDGDVRLSSFSFTK</sequence>
<dbReference type="Gene3D" id="2.60.40.10">
    <property type="entry name" value="Immunoglobulins"/>
    <property type="match status" value="1"/>
</dbReference>
<dbReference type="InterPro" id="IPR002772">
    <property type="entry name" value="Glyco_hydro_3_C"/>
</dbReference>
<dbReference type="Gene3D" id="2.60.120.260">
    <property type="entry name" value="Galactose-binding domain-like"/>
    <property type="match status" value="1"/>
</dbReference>
<evidence type="ECO:0000256" key="4">
    <source>
        <dbReference type="ARBA" id="ARBA00058905"/>
    </source>
</evidence>
<dbReference type="SUPFAM" id="SSF51445">
    <property type="entry name" value="(Trans)glycosidases"/>
    <property type="match status" value="1"/>
</dbReference>
<evidence type="ECO:0000313" key="8">
    <source>
        <dbReference type="EMBL" id="GLW64047.1"/>
    </source>
</evidence>
<dbReference type="Pfam" id="PF00933">
    <property type="entry name" value="Glyco_hydro_3"/>
    <property type="match status" value="1"/>
</dbReference>
<dbReference type="PRINTS" id="PR00133">
    <property type="entry name" value="GLHYDRLASE3"/>
</dbReference>
<dbReference type="SMART" id="SM01217">
    <property type="entry name" value="Fn3_like"/>
    <property type="match status" value="1"/>
</dbReference>
<dbReference type="Proteomes" id="UP001165124">
    <property type="component" value="Unassembled WGS sequence"/>
</dbReference>
<dbReference type="InterPro" id="IPR017853">
    <property type="entry name" value="GH"/>
</dbReference>
<dbReference type="PANTHER" id="PTHR42721">
    <property type="entry name" value="SUGAR HYDROLASE-RELATED"/>
    <property type="match status" value="1"/>
</dbReference>
<dbReference type="PROSITE" id="PS51175">
    <property type="entry name" value="CBM6"/>
    <property type="match status" value="1"/>
</dbReference>
<dbReference type="InterPro" id="IPR008979">
    <property type="entry name" value="Galactose-bd-like_sf"/>
</dbReference>
<dbReference type="GO" id="GO:0045493">
    <property type="term" value="P:xylan catabolic process"/>
    <property type="evidence" value="ECO:0007669"/>
    <property type="project" value="InterPro"/>
</dbReference>
<comment type="function">
    <text evidence="4">Catalyzes the hydrolysis of a non-reducing terminal alpha-L-arabinopyranosidic linkage in ginsenoside Rb2 (alpha-L-arabinopyranosyl-(1-&gt;6)-alpha-D-glucopyranosyl) to release alpha-D-glucopyranosyl (Rd). It is not able to hydrolyze alpha-L-arabinofuranosyl-(1-&gt;6)-alpha-D-glucopyranosyl (Rc).</text>
</comment>
<gene>
    <name evidence="8" type="ORF">Arub01_22910</name>
</gene>
<name>A0A9W6PWG3_9ACTN</name>
<accession>A0A9W6PWG3</accession>
<keyword evidence="9" id="KW-1185">Reference proteome</keyword>
<dbReference type="SUPFAM" id="SSF52279">
    <property type="entry name" value="Beta-D-glucan exohydrolase, C-terminal domain"/>
    <property type="match status" value="1"/>
</dbReference>
<keyword evidence="2" id="KW-0732">Signal</keyword>
<dbReference type="GO" id="GO:0046556">
    <property type="term" value="F:alpha-L-arabinofuranosidase activity"/>
    <property type="evidence" value="ECO:0007669"/>
    <property type="project" value="TreeGrafter"/>
</dbReference>
<dbReference type="Gene3D" id="3.20.20.300">
    <property type="entry name" value="Glycoside hydrolase, family 3, N-terminal domain"/>
    <property type="match status" value="1"/>
</dbReference>
<dbReference type="CDD" id="cd04084">
    <property type="entry name" value="CBM6_xylanase-like"/>
    <property type="match status" value="1"/>
</dbReference>
<dbReference type="InterPro" id="IPR036962">
    <property type="entry name" value="Glyco_hydro_3_N_sf"/>
</dbReference>
<feature type="domain" description="CBM6" evidence="7">
    <location>
        <begin position="921"/>
        <end position="1041"/>
    </location>
</feature>
<proteinExistence type="inferred from homology"/>
<dbReference type="SMART" id="SM00606">
    <property type="entry name" value="CBD_IV"/>
    <property type="match status" value="1"/>
</dbReference>
<evidence type="ECO:0000259" key="7">
    <source>
        <dbReference type="PROSITE" id="PS51175"/>
    </source>
</evidence>
<keyword evidence="3" id="KW-0378">Hydrolase</keyword>
<feature type="region of interest" description="Disordered" evidence="6">
    <location>
        <begin position="1"/>
        <end position="48"/>
    </location>
</feature>
<reference evidence="8" key="1">
    <citation type="submission" date="2023-02" db="EMBL/GenBank/DDBJ databases">
        <title>Actinomadura rubrobrunea NBRC 14622.</title>
        <authorList>
            <person name="Ichikawa N."/>
            <person name="Sato H."/>
            <person name="Tonouchi N."/>
        </authorList>
    </citation>
    <scope>NUCLEOTIDE SEQUENCE</scope>
    <source>
        <strain evidence="8">NBRC 14622</strain>
    </source>
</reference>
<dbReference type="EMBL" id="BSRZ01000004">
    <property type="protein sequence ID" value="GLW64047.1"/>
    <property type="molecule type" value="Genomic_DNA"/>
</dbReference>
<evidence type="ECO:0000313" key="9">
    <source>
        <dbReference type="Proteomes" id="UP001165124"/>
    </source>
</evidence>
<dbReference type="Pfam" id="PF01915">
    <property type="entry name" value="Glyco_hydro_3_C"/>
    <property type="match status" value="1"/>
</dbReference>
<dbReference type="AlphaFoldDB" id="A0A9W6PWG3"/>
<organism evidence="8 9">
    <name type="scientific">Actinomadura rubrobrunea</name>
    <dbReference type="NCBI Taxonomy" id="115335"/>
    <lineage>
        <taxon>Bacteria</taxon>
        <taxon>Bacillati</taxon>
        <taxon>Actinomycetota</taxon>
        <taxon>Actinomycetes</taxon>
        <taxon>Streptosporangiales</taxon>
        <taxon>Thermomonosporaceae</taxon>
        <taxon>Actinomadura</taxon>
    </lineage>
</organism>
<dbReference type="Pfam" id="PF03422">
    <property type="entry name" value="CBM_6"/>
    <property type="match status" value="1"/>
</dbReference>
<dbReference type="InterPro" id="IPR044993">
    <property type="entry name" value="BXL"/>
</dbReference>
<evidence type="ECO:0000256" key="6">
    <source>
        <dbReference type="SAM" id="MobiDB-lite"/>
    </source>
</evidence>
<dbReference type="FunFam" id="2.60.40.10:FF:000495">
    <property type="entry name" value="Periplasmic beta-glucosidase"/>
    <property type="match status" value="1"/>
</dbReference>
<dbReference type="Gene3D" id="3.40.50.1700">
    <property type="entry name" value="Glycoside hydrolase family 3 C-terminal domain"/>
    <property type="match status" value="1"/>
</dbReference>
<dbReference type="CDD" id="cd23343">
    <property type="entry name" value="beta-trefoil_FSCN_BglX-like"/>
    <property type="match status" value="1"/>
</dbReference>
<dbReference type="Gene3D" id="2.60.120.380">
    <property type="match status" value="1"/>
</dbReference>
<dbReference type="InterPro" id="IPR013783">
    <property type="entry name" value="Ig-like_fold"/>
</dbReference>
<dbReference type="InterPro" id="IPR036881">
    <property type="entry name" value="Glyco_hydro_3_C_sf"/>
</dbReference>
<dbReference type="GO" id="GO:0008422">
    <property type="term" value="F:beta-glucosidase activity"/>
    <property type="evidence" value="ECO:0007669"/>
    <property type="project" value="UniProtKB-ARBA"/>
</dbReference>
<dbReference type="InterPro" id="IPR006584">
    <property type="entry name" value="Cellulose-bd_IV"/>
</dbReference>
<dbReference type="GO" id="GO:0031222">
    <property type="term" value="P:arabinan catabolic process"/>
    <property type="evidence" value="ECO:0007669"/>
    <property type="project" value="TreeGrafter"/>
</dbReference>
<evidence type="ECO:0000256" key="3">
    <source>
        <dbReference type="ARBA" id="ARBA00022801"/>
    </source>
</evidence>
<dbReference type="PANTHER" id="PTHR42721:SF3">
    <property type="entry name" value="BETA-D-XYLOSIDASE 5-RELATED"/>
    <property type="match status" value="1"/>
</dbReference>
<comment type="caution">
    <text evidence="8">The sequence shown here is derived from an EMBL/GenBank/DDBJ whole genome shotgun (WGS) entry which is preliminary data.</text>
</comment>
<dbReference type="InterPro" id="IPR005084">
    <property type="entry name" value="CBM6"/>
</dbReference>
<evidence type="ECO:0000256" key="1">
    <source>
        <dbReference type="ARBA" id="ARBA00005336"/>
    </source>
</evidence>
<comment type="similarity">
    <text evidence="1">Belongs to the glycosyl hydrolase 3 family.</text>
</comment>